<dbReference type="EMBL" id="AZBU02000003">
    <property type="protein sequence ID" value="TKR89822.1"/>
    <property type="molecule type" value="Genomic_DNA"/>
</dbReference>
<accession>A0A4U5P1K6</accession>
<comment type="caution">
    <text evidence="1">The sequence shown here is derived from an EMBL/GenBank/DDBJ whole genome shotgun (WGS) entry which is preliminary data.</text>
</comment>
<organism evidence="1 2">
    <name type="scientific">Steinernema carpocapsae</name>
    <name type="common">Entomopathogenic nematode</name>
    <dbReference type="NCBI Taxonomy" id="34508"/>
    <lineage>
        <taxon>Eukaryota</taxon>
        <taxon>Metazoa</taxon>
        <taxon>Ecdysozoa</taxon>
        <taxon>Nematoda</taxon>
        <taxon>Chromadorea</taxon>
        <taxon>Rhabditida</taxon>
        <taxon>Tylenchina</taxon>
        <taxon>Panagrolaimomorpha</taxon>
        <taxon>Strongyloidoidea</taxon>
        <taxon>Steinernematidae</taxon>
        <taxon>Steinernema</taxon>
    </lineage>
</organism>
<gene>
    <name evidence="1" type="ORF">L596_013865</name>
</gene>
<reference evidence="1 2" key="1">
    <citation type="journal article" date="2015" name="Genome Biol.">
        <title>Comparative genomics of Steinernema reveals deeply conserved gene regulatory networks.</title>
        <authorList>
            <person name="Dillman A.R."/>
            <person name="Macchietto M."/>
            <person name="Porter C.F."/>
            <person name="Rogers A."/>
            <person name="Williams B."/>
            <person name="Antoshechkin I."/>
            <person name="Lee M.M."/>
            <person name="Goodwin Z."/>
            <person name="Lu X."/>
            <person name="Lewis E.E."/>
            <person name="Goodrich-Blair H."/>
            <person name="Stock S.P."/>
            <person name="Adams B.J."/>
            <person name="Sternberg P.W."/>
            <person name="Mortazavi A."/>
        </authorList>
    </citation>
    <scope>NUCLEOTIDE SEQUENCE [LARGE SCALE GENOMIC DNA]</scope>
    <source>
        <strain evidence="1 2">ALL</strain>
    </source>
</reference>
<proteinExistence type="predicted"/>
<sequence>MTSFIEGDWDNRKDVCSNIRAWSQQGTNIRLFVTSSTALIAFYEYRRVLVKCVLPLWNLLGSFKWAPRCMKKRVTMSETSSTLFQQTERAHEIRMAYRLTYFCRLSNLMLAQGLTKSANNTCEQRLLRLLSKPSISFKAIFGSILPISTPQQTNNRGHIRLWSQASTNIRLFVNFVTALIAFREYRTAMIAIYSHAIKLSSNALRICLPNALSNKMSKCTSVALLVGHKMQFY</sequence>
<dbReference type="Proteomes" id="UP000298663">
    <property type="component" value="Unassembled WGS sequence"/>
</dbReference>
<reference evidence="1 2" key="2">
    <citation type="journal article" date="2019" name="G3 (Bethesda)">
        <title>Hybrid Assembly of the Genome of the Entomopathogenic Nematode Steinernema carpocapsae Identifies the X-Chromosome.</title>
        <authorList>
            <person name="Serra L."/>
            <person name="Macchietto M."/>
            <person name="Macias-Munoz A."/>
            <person name="McGill C.J."/>
            <person name="Rodriguez I.M."/>
            <person name="Rodriguez B."/>
            <person name="Murad R."/>
            <person name="Mortazavi A."/>
        </authorList>
    </citation>
    <scope>NUCLEOTIDE SEQUENCE [LARGE SCALE GENOMIC DNA]</scope>
    <source>
        <strain evidence="1 2">ALL</strain>
    </source>
</reference>
<name>A0A4U5P1K6_STECR</name>
<dbReference type="AlphaFoldDB" id="A0A4U5P1K6"/>
<evidence type="ECO:0000313" key="1">
    <source>
        <dbReference type="EMBL" id="TKR89822.1"/>
    </source>
</evidence>
<evidence type="ECO:0000313" key="2">
    <source>
        <dbReference type="Proteomes" id="UP000298663"/>
    </source>
</evidence>
<protein>
    <submittedName>
        <fullName evidence="1">Uncharacterized protein</fullName>
    </submittedName>
</protein>
<keyword evidence="2" id="KW-1185">Reference proteome</keyword>